<dbReference type="EMBL" id="JAGDFL010000115">
    <property type="protein sequence ID" value="KAG7397373.1"/>
    <property type="molecule type" value="Genomic_DNA"/>
</dbReference>
<evidence type="ECO:0000256" key="1">
    <source>
        <dbReference type="SAM" id="MobiDB-lite"/>
    </source>
</evidence>
<dbReference type="Proteomes" id="UP000693981">
    <property type="component" value="Unassembled WGS sequence"/>
</dbReference>
<proteinExistence type="predicted"/>
<gene>
    <name evidence="2" type="ORF">PHYBOEH_000829</name>
</gene>
<organism evidence="2 3">
    <name type="scientific">Phytophthora boehmeriae</name>
    <dbReference type="NCBI Taxonomy" id="109152"/>
    <lineage>
        <taxon>Eukaryota</taxon>
        <taxon>Sar</taxon>
        <taxon>Stramenopiles</taxon>
        <taxon>Oomycota</taxon>
        <taxon>Peronosporomycetes</taxon>
        <taxon>Peronosporales</taxon>
        <taxon>Peronosporaceae</taxon>
        <taxon>Phytophthora</taxon>
    </lineage>
</organism>
<dbReference type="OrthoDB" id="10607786at2759"/>
<comment type="caution">
    <text evidence="2">The sequence shown here is derived from an EMBL/GenBank/DDBJ whole genome shotgun (WGS) entry which is preliminary data.</text>
</comment>
<evidence type="ECO:0008006" key="4">
    <source>
        <dbReference type="Google" id="ProtNLM"/>
    </source>
</evidence>
<sequence>MITRGTTDATSAPNSPSSRAHAALTVNAISLDNAVVVGVTRGEDPWTATSSLRTSDPPPLRVRKRSTGKAAPVVGGDEAHKGKKKLVKRSSEEVTNDTQCKNH</sequence>
<keyword evidence="3" id="KW-1185">Reference proteome</keyword>
<reference evidence="2" key="1">
    <citation type="submission" date="2021-02" db="EMBL/GenBank/DDBJ databases">
        <authorList>
            <person name="Palmer J.M."/>
        </authorList>
    </citation>
    <scope>NUCLEOTIDE SEQUENCE</scope>
    <source>
        <strain evidence="2">SCRP23</strain>
    </source>
</reference>
<evidence type="ECO:0000313" key="3">
    <source>
        <dbReference type="Proteomes" id="UP000693981"/>
    </source>
</evidence>
<feature type="region of interest" description="Disordered" evidence="1">
    <location>
        <begin position="42"/>
        <end position="103"/>
    </location>
</feature>
<accession>A0A8T1X032</accession>
<protein>
    <recommendedName>
        <fullName evidence="4">Kinesin motor domain-containing protein</fullName>
    </recommendedName>
</protein>
<evidence type="ECO:0000313" key="2">
    <source>
        <dbReference type="EMBL" id="KAG7397373.1"/>
    </source>
</evidence>
<name>A0A8T1X032_9STRA</name>
<dbReference type="AlphaFoldDB" id="A0A8T1X032"/>